<evidence type="ECO:0000313" key="1">
    <source>
        <dbReference type="EMBL" id="CAE8594502.1"/>
    </source>
</evidence>
<gene>
    <name evidence="1" type="ORF">PGLA1383_LOCUS13044</name>
</gene>
<accession>A0A813E3I0</accession>
<dbReference type="Proteomes" id="UP000654075">
    <property type="component" value="Unassembled WGS sequence"/>
</dbReference>
<feature type="non-terminal residue" evidence="1">
    <location>
        <position position="91"/>
    </location>
</feature>
<sequence length="91" mass="9509">IHYFENGHCCAKTPGHALDEPTPTEASEDVVAQLKAVLASAGHDCIRLFVAGAVTHVGKTSVCLGLLASLRKAGVHAKEIAYIKPATQCEA</sequence>
<dbReference type="Gene3D" id="3.40.50.300">
    <property type="entry name" value="P-loop containing nucleotide triphosphate hydrolases"/>
    <property type="match status" value="1"/>
</dbReference>
<comment type="caution">
    <text evidence="1">The sequence shown here is derived from an EMBL/GenBank/DDBJ whole genome shotgun (WGS) entry which is preliminary data.</text>
</comment>
<dbReference type="InterPro" id="IPR027417">
    <property type="entry name" value="P-loop_NTPase"/>
</dbReference>
<dbReference type="EMBL" id="CAJNNV010007119">
    <property type="protein sequence ID" value="CAE8594502.1"/>
    <property type="molecule type" value="Genomic_DNA"/>
</dbReference>
<reference evidence="1" key="1">
    <citation type="submission" date="2021-02" db="EMBL/GenBank/DDBJ databases">
        <authorList>
            <person name="Dougan E. K."/>
            <person name="Rhodes N."/>
            <person name="Thang M."/>
            <person name="Chan C."/>
        </authorList>
    </citation>
    <scope>NUCLEOTIDE SEQUENCE</scope>
</reference>
<organism evidence="1 2">
    <name type="scientific">Polarella glacialis</name>
    <name type="common">Dinoflagellate</name>
    <dbReference type="NCBI Taxonomy" id="89957"/>
    <lineage>
        <taxon>Eukaryota</taxon>
        <taxon>Sar</taxon>
        <taxon>Alveolata</taxon>
        <taxon>Dinophyceae</taxon>
        <taxon>Suessiales</taxon>
        <taxon>Suessiaceae</taxon>
        <taxon>Polarella</taxon>
    </lineage>
</organism>
<keyword evidence="2" id="KW-1185">Reference proteome</keyword>
<dbReference type="AlphaFoldDB" id="A0A813E3I0"/>
<dbReference type="OrthoDB" id="442833at2759"/>
<proteinExistence type="predicted"/>
<evidence type="ECO:0000313" key="2">
    <source>
        <dbReference type="Proteomes" id="UP000654075"/>
    </source>
</evidence>
<name>A0A813E3I0_POLGL</name>
<feature type="non-terminal residue" evidence="1">
    <location>
        <position position="1"/>
    </location>
</feature>
<protein>
    <submittedName>
        <fullName evidence="1">Uncharacterized protein</fullName>
    </submittedName>
</protein>